<dbReference type="AlphaFoldDB" id="A0A0V0G426"/>
<dbReference type="CDD" id="cd10233">
    <property type="entry name" value="ASKHA_NBD_HSP70_HSPA1"/>
    <property type="match status" value="1"/>
</dbReference>
<proteinExistence type="inferred from homology"/>
<dbReference type="GO" id="GO:0005524">
    <property type="term" value="F:ATP binding"/>
    <property type="evidence" value="ECO:0007669"/>
    <property type="project" value="UniProtKB-KW"/>
</dbReference>
<protein>
    <submittedName>
        <fullName evidence="7">Putative heat shock 70 kDa protein cognate 2</fullName>
    </submittedName>
</protein>
<dbReference type="InterPro" id="IPR013126">
    <property type="entry name" value="Hsp_70_fam"/>
</dbReference>
<dbReference type="Gene3D" id="2.60.34.10">
    <property type="entry name" value="Substrate Binding Domain Of DNAk, Chain A, domain 1"/>
    <property type="match status" value="1"/>
</dbReference>
<dbReference type="InterPro" id="IPR029047">
    <property type="entry name" value="HSP70_peptide-bd_sf"/>
</dbReference>
<keyword evidence="3 5" id="KW-0067">ATP-binding</keyword>
<evidence type="ECO:0000256" key="3">
    <source>
        <dbReference type="ARBA" id="ARBA00022840"/>
    </source>
</evidence>
<dbReference type="InterPro" id="IPR018181">
    <property type="entry name" value="Heat_shock_70_CS"/>
</dbReference>
<comment type="similarity">
    <text evidence="1 5">Belongs to the heat shock protein 70 family.</text>
</comment>
<dbReference type="Gene3D" id="3.30.420.40">
    <property type="match status" value="2"/>
</dbReference>
<dbReference type="FunFam" id="3.90.640.10:FF:000134">
    <property type="entry name" value="Heat shock cognate 71 kDa protein"/>
    <property type="match status" value="1"/>
</dbReference>
<dbReference type="FunFam" id="3.30.420.40:FF:000172">
    <property type="entry name" value="Heat shock 70 kDa protein"/>
    <property type="match status" value="1"/>
</dbReference>
<dbReference type="FunFam" id="3.30.420.40:FF:000026">
    <property type="entry name" value="Heat shock protein 70"/>
    <property type="match status" value="1"/>
</dbReference>
<dbReference type="FunFam" id="2.60.34.10:FF:000002">
    <property type="entry name" value="Heat shock 70 kDa"/>
    <property type="match status" value="1"/>
</dbReference>
<dbReference type="InterPro" id="IPR043129">
    <property type="entry name" value="ATPase_NBD"/>
</dbReference>
<name>A0A0V0G426_TRIDM</name>
<dbReference type="PANTHER" id="PTHR19375">
    <property type="entry name" value="HEAT SHOCK PROTEIN 70KDA"/>
    <property type="match status" value="1"/>
</dbReference>
<evidence type="ECO:0000256" key="2">
    <source>
        <dbReference type="ARBA" id="ARBA00022741"/>
    </source>
</evidence>
<dbReference type="Gene3D" id="3.30.30.30">
    <property type="match status" value="1"/>
</dbReference>
<evidence type="ECO:0000313" key="7">
    <source>
        <dbReference type="EMBL" id="JAP02711.1"/>
    </source>
</evidence>
<dbReference type="InterPro" id="IPR029048">
    <property type="entry name" value="HSP70_C_sf"/>
</dbReference>
<accession>A0A0V0G426</accession>
<feature type="region of interest" description="Disordered" evidence="6">
    <location>
        <begin position="609"/>
        <end position="628"/>
    </location>
</feature>
<keyword evidence="2 5" id="KW-0547">Nucleotide-binding</keyword>
<evidence type="ECO:0000256" key="4">
    <source>
        <dbReference type="ARBA" id="ARBA00023016"/>
    </source>
</evidence>
<dbReference type="GO" id="GO:0140662">
    <property type="term" value="F:ATP-dependent protein folding chaperone"/>
    <property type="evidence" value="ECO:0007669"/>
    <property type="project" value="InterPro"/>
</dbReference>
<dbReference type="Pfam" id="PF00012">
    <property type="entry name" value="HSP70"/>
    <property type="match status" value="1"/>
</dbReference>
<organism evidence="7">
    <name type="scientific">Triatoma dimidiata</name>
    <name type="common">Kissing bug</name>
    <name type="synonym">Meccus dimidiatus</name>
    <dbReference type="NCBI Taxonomy" id="72491"/>
    <lineage>
        <taxon>Eukaryota</taxon>
        <taxon>Metazoa</taxon>
        <taxon>Ecdysozoa</taxon>
        <taxon>Arthropoda</taxon>
        <taxon>Hexapoda</taxon>
        <taxon>Insecta</taxon>
        <taxon>Pterygota</taxon>
        <taxon>Neoptera</taxon>
        <taxon>Paraneoptera</taxon>
        <taxon>Hemiptera</taxon>
        <taxon>Heteroptera</taxon>
        <taxon>Panheteroptera</taxon>
        <taxon>Cimicomorpha</taxon>
        <taxon>Reduviidae</taxon>
        <taxon>Triatominae</taxon>
        <taxon>Triatoma</taxon>
    </lineage>
</organism>
<dbReference type="SUPFAM" id="SSF53067">
    <property type="entry name" value="Actin-like ATPase domain"/>
    <property type="match status" value="2"/>
</dbReference>
<reference evidence="7" key="1">
    <citation type="journal article" date="2018" name="J. Proteomics">
        <title>Exploring the molecular complexity of Triatoma dimidiata sialome.</title>
        <authorList>
            <person name="Santiago P.B."/>
            <person name="de Araujo C.N."/>
            <person name="Charneau S."/>
            <person name="Bastos I.M.D."/>
            <person name="Assumpcao T.C.F."/>
            <person name="Queiroz R.M.L."/>
            <person name="Praca Y.R."/>
            <person name="Cordeiro T.M."/>
            <person name="Garcia C.H.S."/>
            <person name="da Silva I.G."/>
            <person name="Raiol T."/>
            <person name="Motta F.N."/>
            <person name="de Araujo Oliveira J.V."/>
            <person name="de Sousa M.V."/>
            <person name="Ribeiro J.M.C."/>
            <person name="de Santana J.M."/>
        </authorList>
    </citation>
    <scope>NUCLEOTIDE SEQUENCE</scope>
    <source>
        <strain evidence="7">Santander</strain>
        <tissue evidence="7">Salivary glands</tissue>
    </source>
</reference>
<dbReference type="PROSITE" id="PS01036">
    <property type="entry name" value="HSP70_3"/>
    <property type="match status" value="1"/>
</dbReference>
<dbReference type="FunFam" id="3.30.30.30:FF:000001">
    <property type="entry name" value="heat shock 70 kDa protein-like"/>
    <property type="match status" value="1"/>
</dbReference>
<evidence type="ECO:0000256" key="1">
    <source>
        <dbReference type="ARBA" id="ARBA00007381"/>
    </source>
</evidence>
<keyword evidence="4 7" id="KW-0346">Stress response</keyword>
<dbReference type="GO" id="GO:0006950">
    <property type="term" value="P:response to stress"/>
    <property type="evidence" value="ECO:0007669"/>
    <property type="project" value="UniProtKB-ARBA"/>
</dbReference>
<evidence type="ECO:0000256" key="6">
    <source>
        <dbReference type="SAM" id="MobiDB-lite"/>
    </source>
</evidence>
<dbReference type="SUPFAM" id="SSF100920">
    <property type="entry name" value="Heat shock protein 70kD (HSP70), peptide-binding domain"/>
    <property type="match status" value="1"/>
</dbReference>
<dbReference type="FunFam" id="1.20.1270.10:FF:000024">
    <property type="entry name" value="Heat shock protein 70"/>
    <property type="match status" value="1"/>
</dbReference>
<evidence type="ECO:0000256" key="5">
    <source>
        <dbReference type="RuleBase" id="RU003322"/>
    </source>
</evidence>
<dbReference type="NCBIfam" id="NF001413">
    <property type="entry name" value="PRK00290.1"/>
    <property type="match status" value="1"/>
</dbReference>
<dbReference type="PRINTS" id="PR00301">
    <property type="entry name" value="HEATSHOCK70"/>
</dbReference>
<dbReference type="SUPFAM" id="SSF100934">
    <property type="entry name" value="Heat shock protein 70kD (HSP70), C-terminal subdomain"/>
    <property type="match status" value="1"/>
</dbReference>
<sequence length="628" mass="68706">MGKTPAVGIDLGTTYSCVGVWQHGKVEIIANDQGNRTTPSYVAFNDTERLIGDAAKNQVAMNPKNTVFDAKRLIGRRFDDPKIQSDMKHWPFTVVSDAGKPKIQVEYKGEVKKFAPEEISSMVLTKMREIAETYLGGKVSDAVVTVPAYFNDSQRQATKDAGAIAGLNVLRIINEPTAAALAYGLDKNLKGEKNVLIFDLGGGTFDVSVLTIDEGSLFEVKSTAGDTHLGGEDFDNRLVNHFCDEFQRKFKKDLKGNARAVRRLRTACERAKRTLSSSTEASLEIDALHEGVDFYSKITRARFEELCMDLFRSTLQPVERALADAKMDKGKINDVVLVGGSTRIPKIQKMLQDFFCGKALNLSINPDEAVAYGAAVQAAILSGDTSSQIQDVLLVDVAPLSLGIETAGGVMTKIVERNSRIPCKQQQTFTTYADNQPAVTIQVFEGERAMTKDNNLLGTFNLSGIPPAPRGVPKIEVTFDLDANGILNVSAKDSSTGKSERITISNDKGRLSKDEIEKMLADAEKYRSEDEKQRERVSARNQLESYCFSVKQAVEDAAAGKVTDADKKTVLDKCASTLKWLDSNSLAEKEEFEDKLKELQSVCSPIMTKLHQGAGNQSKGGPTVEEVD</sequence>
<dbReference type="Gene3D" id="3.90.640.10">
    <property type="entry name" value="Actin, Chain A, domain 4"/>
    <property type="match status" value="1"/>
</dbReference>
<dbReference type="Gene3D" id="1.20.1270.10">
    <property type="match status" value="1"/>
</dbReference>
<dbReference type="EMBL" id="GECL01003413">
    <property type="protein sequence ID" value="JAP02711.1"/>
    <property type="molecule type" value="Transcribed_RNA"/>
</dbReference>
<dbReference type="PROSITE" id="PS00297">
    <property type="entry name" value="HSP70_1"/>
    <property type="match status" value="1"/>
</dbReference>
<dbReference type="PROSITE" id="PS00329">
    <property type="entry name" value="HSP70_2"/>
    <property type="match status" value="1"/>
</dbReference>